<evidence type="ECO:0000259" key="1">
    <source>
        <dbReference type="SMART" id="SM00881"/>
    </source>
</evidence>
<dbReference type="SUPFAM" id="SSF51735">
    <property type="entry name" value="NAD(P)-binding Rossmann-fold domains"/>
    <property type="match status" value="1"/>
</dbReference>
<dbReference type="EMBL" id="OU594954">
    <property type="protein sequence ID" value="CAG9280672.1"/>
    <property type="molecule type" value="Genomic_DNA"/>
</dbReference>
<dbReference type="Proteomes" id="UP000836788">
    <property type="component" value="Chromosome 13"/>
</dbReference>
<dbReference type="Gene3D" id="3.40.50.720">
    <property type="entry name" value="NAD(P)-binding Rossmann-like Domain"/>
    <property type="match status" value="1"/>
</dbReference>
<reference evidence="2" key="1">
    <citation type="submission" date="2022-02" db="EMBL/GenBank/DDBJ databases">
        <authorList>
            <person name="Giguere J D."/>
        </authorList>
    </citation>
    <scope>NUCLEOTIDE SEQUENCE</scope>
    <source>
        <strain evidence="2">CCAP 1055/1</strain>
    </source>
</reference>
<dbReference type="AlphaFoldDB" id="A0A8J9X1X9"/>
<gene>
    <name evidence="2" type="ORF">PTTT1_LOCUS14080</name>
</gene>
<dbReference type="PANTHER" id="PTHR33303:SF2">
    <property type="entry name" value="COA-BINDING DOMAIN-CONTAINING PROTEIN"/>
    <property type="match status" value="1"/>
</dbReference>
<organism evidence="2">
    <name type="scientific">Phaeodactylum tricornutum</name>
    <name type="common">Diatom</name>
    <dbReference type="NCBI Taxonomy" id="2850"/>
    <lineage>
        <taxon>Eukaryota</taxon>
        <taxon>Sar</taxon>
        <taxon>Stramenopiles</taxon>
        <taxon>Ochrophyta</taxon>
        <taxon>Bacillariophyta</taxon>
        <taxon>Bacillariophyceae</taxon>
        <taxon>Bacillariophycidae</taxon>
        <taxon>Naviculales</taxon>
        <taxon>Phaeodactylaceae</taxon>
        <taxon>Phaeodactylum</taxon>
    </lineage>
</organism>
<accession>A0A8J9X1X9</accession>
<evidence type="ECO:0000313" key="2">
    <source>
        <dbReference type="EMBL" id="CAG9280672.1"/>
    </source>
</evidence>
<dbReference type="InterPro" id="IPR003781">
    <property type="entry name" value="CoA-bd"/>
</dbReference>
<dbReference type="Pfam" id="PF13380">
    <property type="entry name" value="CoA_binding_2"/>
    <property type="match status" value="1"/>
</dbReference>
<sequence>MAFCNSESTIRKVLHNSKSIALIGASHKVERPSNEVMAFLLRSGYVVYPVNPGLAGQELYGRQVYASLREIADPIDLVDIFRASDAVGPIVDDAIAVGAKAVWMQIGVVNEEAAAKAQAAGLDVVMDRCPHVEMPRLGIDGPSASL</sequence>
<protein>
    <recommendedName>
        <fullName evidence="1">CoA-binding domain-containing protein</fullName>
    </recommendedName>
</protein>
<dbReference type="InterPro" id="IPR036291">
    <property type="entry name" value="NAD(P)-bd_dom_sf"/>
</dbReference>
<feature type="domain" description="CoA-binding" evidence="1">
    <location>
        <begin position="14"/>
        <end position="108"/>
    </location>
</feature>
<proteinExistence type="predicted"/>
<dbReference type="SMART" id="SM00881">
    <property type="entry name" value="CoA_binding"/>
    <property type="match status" value="1"/>
</dbReference>
<name>A0A8J9X1X9_PHATR</name>
<dbReference type="PANTHER" id="PTHR33303">
    <property type="entry name" value="CYTOPLASMIC PROTEIN-RELATED"/>
    <property type="match status" value="1"/>
</dbReference>